<reference evidence="1 2" key="1">
    <citation type="submission" date="2024-06" db="EMBL/GenBank/DDBJ databases">
        <title>The Natural Products Discovery Center: Release of the First 8490 Sequenced Strains for Exploring Actinobacteria Biosynthetic Diversity.</title>
        <authorList>
            <person name="Kalkreuter E."/>
            <person name="Kautsar S.A."/>
            <person name="Yang D."/>
            <person name="Bader C.D."/>
            <person name="Teijaro C.N."/>
            <person name="Fluegel L."/>
            <person name="Davis C.M."/>
            <person name="Simpson J.R."/>
            <person name="Lauterbach L."/>
            <person name="Steele A.D."/>
            <person name="Gui C."/>
            <person name="Meng S."/>
            <person name="Li G."/>
            <person name="Viehrig K."/>
            <person name="Ye F."/>
            <person name="Su P."/>
            <person name="Kiefer A.F."/>
            <person name="Nichols A."/>
            <person name="Cepeda A.J."/>
            <person name="Yan W."/>
            <person name="Fan B."/>
            <person name="Jiang Y."/>
            <person name="Adhikari A."/>
            <person name="Zheng C.-J."/>
            <person name="Schuster L."/>
            <person name="Cowan T.M."/>
            <person name="Smanski M.J."/>
            <person name="Chevrette M.G."/>
            <person name="De Carvalho L.P.S."/>
            <person name="Shen B."/>
        </authorList>
    </citation>
    <scope>NUCLEOTIDE SEQUENCE [LARGE SCALE GENOMIC DNA]</scope>
    <source>
        <strain evidence="1 2">NPDC000155</strain>
    </source>
</reference>
<name>A0ABV1XLT1_9ACTN</name>
<organism evidence="1 2">
    <name type="scientific">Streptomyces lanatus</name>
    <dbReference type="NCBI Taxonomy" id="66900"/>
    <lineage>
        <taxon>Bacteria</taxon>
        <taxon>Bacillati</taxon>
        <taxon>Actinomycetota</taxon>
        <taxon>Actinomycetes</taxon>
        <taxon>Kitasatosporales</taxon>
        <taxon>Streptomycetaceae</taxon>
        <taxon>Streptomyces</taxon>
    </lineage>
</organism>
<evidence type="ECO:0008006" key="3">
    <source>
        <dbReference type="Google" id="ProtNLM"/>
    </source>
</evidence>
<dbReference type="RefSeq" id="WP_190069882.1">
    <property type="nucleotide sequence ID" value="NZ_BNBM01000004.1"/>
</dbReference>
<evidence type="ECO:0000313" key="2">
    <source>
        <dbReference type="Proteomes" id="UP001486207"/>
    </source>
</evidence>
<evidence type="ECO:0000313" key="1">
    <source>
        <dbReference type="EMBL" id="MER7372415.1"/>
    </source>
</evidence>
<gene>
    <name evidence="1" type="ORF">ABT384_07080</name>
</gene>
<dbReference type="EMBL" id="JBEPFB010000003">
    <property type="protein sequence ID" value="MER7372415.1"/>
    <property type="molecule type" value="Genomic_DNA"/>
</dbReference>
<keyword evidence="2" id="KW-1185">Reference proteome</keyword>
<sequence>MAQLTEDGAARLLRLSAPRRADGSRAIRARRAWRRLVRACAEGDAATQEAVRAAELPDTDVLELLAVGPEEPADRAAYLTLIGQREQRQALDADGALLALAYWAAGPEARERLRAAMAAEGDGDAVRAVVTGEQRDRVAGMSRADLDYLGRQLAEHGRFDELRRLTLDLPPAEAVAAARLLPPRERSGETAALLTVLAEWPPEQLRATIARLPREEVALYEVEGSHLQASFSPDSSELAACWLTRTRKAEIQVRTFRIGTGEVTREHRARAFLKYGGFYNSVLHLGDAVLLREESRSRHRISRVVPDSVVLGEGYGISEMRRSSTGAVMVFDEGLAFAERDASELRHVPVPRFSRTLWHDPDAWSALATLPSHGLVAFIEVDTLWVMSESGKGLRRISAKRADNEKAPALSFLSPRSLALHRYRGFGKDGEQPITVWELPAEDPRQPTVEPQAAIRDRWALERRHGIPLDDSFAARILTSAREYRPYAGCYIDIPWLRDPADPARPRLEAGNQFAMATGGDMFVAGEQRYIHSPRNLEVHSPHLPSARGLLERPLVRGEPQHLRLAQELRPKIGDARVRDALGLLARCLEERFAGDVALGTSSVAAGGPHDIALGEDRAK</sequence>
<dbReference type="Proteomes" id="UP001486207">
    <property type="component" value="Unassembled WGS sequence"/>
</dbReference>
<comment type="caution">
    <text evidence="1">The sequence shown here is derived from an EMBL/GenBank/DDBJ whole genome shotgun (WGS) entry which is preliminary data.</text>
</comment>
<protein>
    <recommendedName>
        <fullName evidence="3">HEAT repeat domain-containing protein</fullName>
    </recommendedName>
</protein>
<proteinExistence type="predicted"/>
<accession>A0ABV1XLT1</accession>